<keyword evidence="2" id="KW-0732">Signal</keyword>
<evidence type="ECO:0000256" key="1">
    <source>
        <dbReference type="ARBA" id="ARBA00002388"/>
    </source>
</evidence>
<evidence type="ECO:0000256" key="3">
    <source>
        <dbReference type="SAM" id="MobiDB-lite"/>
    </source>
</evidence>
<proteinExistence type="inferred from homology"/>
<sequence>MRRALLPAATALLVLTACGGEATYTGASEESGGSGEGGGSALSCEEPPEAPGDVTTYAQSDLPEPVPADPATLTATLETNCGDIGLELYAADAPQTVASFEFLAQEGYWEDSACHRLTTSGISVLQCGDPTGTGSGNPGYGYGIENAPEDGLYPPGTLAMARTQDPESNGGQFFIVYDDTQLPVEGGGYSIFGRVTSGLEIVEAVAEAGTASGGGDGAPAQPISLLSVNVDG</sequence>
<evidence type="ECO:0000313" key="6">
    <source>
        <dbReference type="Proteomes" id="UP000092482"/>
    </source>
</evidence>
<dbReference type="PROSITE" id="PS51257">
    <property type="entry name" value="PROKAR_LIPOPROTEIN"/>
    <property type="match status" value="1"/>
</dbReference>
<feature type="domain" description="PPIase cyclophilin-type" evidence="4">
    <location>
        <begin position="82"/>
        <end position="230"/>
    </location>
</feature>
<dbReference type="KEGG" id="serj:SGUI_0434"/>
<dbReference type="STRING" id="1758689.SGUI_0434"/>
<comment type="catalytic activity">
    <reaction evidence="2">
        <text>[protein]-peptidylproline (omega=180) = [protein]-peptidylproline (omega=0)</text>
        <dbReference type="Rhea" id="RHEA:16237"/>
        <dbReference type="Rhea" id="RHEA-COMP:10747"/>
        <dbReference type="Rhea" id="RHEA-COMP:10748"/>
        <dbReference type="ChEBI" id="CHEBI:83833"/>
        <dbReference type="ChEBI" id="CHEBI:83834"/>
        <dbReference type="EC" id="5.2.1.8"/>
    </reaction>
</comment>
<dbReference type="PANTHER" id="PTHR45625:SF3">
    <property type="entry name" value="PEPTIDYL-PROLYL CIS-TRANS ISOMERASE B-RELATED"/>
    <property type="match status" value="1"/>
</dbReference>
<dbReference type="OrthoDB" id="5507614at2"/>
<dbReference type="PANTHER" id="PTHR45625">
    <property type="entry name" value="PEPTIDYL-PROLYL CIS-TRANS ISOMERASE-RELATED"/>
    <property type="match status" value="1"/>
</dbReference>
<dbReference type="AlphaFoldDB" id="A0A1B1N8S2"/>
<gene>
    <name evidence="5" type="ORF">SGUI_0434</name>
</gene>
<feature type="chain" id="PRO_5039753686" description="Peptidyl-prolyl cis-trans isomerase" evidence="2">
    <location>
        <begin position="20"/>
        <end position="232"/>
    </location>
</feature>
<dbReference type="RefSeq" id="WP_066635686.1">
    <property type="nucleotide sequence ID" value="NZ_CP014989.1"/>
</dbReference>
<comment type="function">
    <text evidence="1 2">PPIases accelerate the folding of proteins. It catalyzes the cis-trans isomerization of proline imidic peptide bonds in oligopeptides.</text>
</comment>
<dbReference type="PRINTS" id="PR00153">
    <property type="entry name" value="CSAPPISMRASE"/>
</dbReference>
<feature type="signal peptide" evidence="2">
    <location>
        <begin position="1"/>
        <end position="19"/>
    </location>
</feature>
<reference evidence="5 6" key="1">
    <citation type="submission" date="2016-03" db="EMBL/GenBank/DDBJ databases">
        <title>Shallow-sea hydrothermal system.</title>
        <authorList>
            <person name="Tang K."/>
        </authorList>
    </citation>
    <scope>NUCLEOTIDE SEQUENCE [LARGE SCALE GENOMIC DNA]</scope>
    <source>
        <strain evidence="5 6">JLT9</strain>
    </source>
</reference>
<dbReference type="Proteomes" id="UP000092482">
    <property type="component" value="Chromosome"/>
</dbReference>
<dbReference type="InterPro" id="IPR002130">
    <property type="entry name" value="Cyclophilin-type_PPIase_dom"/>
</dbReference>
<protein>
    <recommendedName>
        <fullName evidence="2">Peptidyl-prolyl cis-trans isomerase</fullName>
        <shortName evidence="2">PPIase</shortName>
        <ecNumber evidence="2">5.2.1.8</ecNumber>
    </recommendedName>
</protein>
<evidence type="ECO:0000259" key="4">
    <source>
        <dbReference type="PROSITE" id="PS50072"/>
    </source>
</evidence>
<evidence type="ECO:0000313" key="5">
    <source>
        <dbReference type="EMBL" id="ANS77830.1"/>
    </source>
</evidence>
<dbReference type="Gene3D" id="2.40.100.10">
    <property type="entry name" value="Cyclophilin-like"/>
    <property type="match status" value="1"/>
</dbReference>
<keyword evidence="6" id="KW-1185">Reference proteome</keyword>
<dbReference type="GO" id="GO:0003755">
    <property type="term" value="F:peptidyl-prolyl cis-trans isomerase activity"/>
    <property type="evidence" value="ECO:0007669"/>
    <property type="project" value="UniProtKB-UniRule"/>
</dbReference>
<dbReference type="EC" id="5.2.1.8" evidence="2"/>
<name>A0A1B1N8S2_9MICO</name>
<dbReference type="InterPro" id="IPR044666">
    <property type="entry name" value="Cyclophilin_A-like"/>
</dbReference>
<keyword evidence="2 5" id="KW-0413">Isomerase</keyword>
<dbReference type="PROSITE" id="PS50072">
    <property type="entry name" value="CSA_PPIASE_2"/>
    <property type="match status" value="1"/>
</dbReference>
<evidence type="ECO:0000256" key="2">
    <source>
        <dbReference type="RuleBase" id="RU363019"/>
    </source>
</evidence>
<keyword evidence="2" id="KW-0697">Rotamase</keyword>
<dbReference type="SUPFAM" id="SSF50891">
    <property type="entry name" value="Cyclophilin-like"/>
    <property type="match status" value="1"/>
</dbReference>
<feature type="region of interest" description="Disordered" evidence="3">
    <location>
        <begin position="25"/>
        <end position="65"/>
    </location>
</feature>
<dbReference type="InterPro" id="IPR029000">
    <property type="entry name" value="Cyclophilin-like_dom_sf"/>
</dbReference>
<organism evidence="5 6">
    <name type="scientific">Serinicoccus hydrothermalis</name>
    <dbReference type="NCBI Taxonomy" id="1758689"/>
    <lineage>
        <taxon>Bacteria</taxon>
        <taxon>Bacillati</taxon>
        <taxon>Actinomycetota</taxon>
        <taxon>Actinomycetes</taxon>
        <taxon>Micrococcales</taxon>
        <taxon>Ornithinimicrobiaceae</taxon>
        <taxon>Serinicoccus</taxon>
    </lineage>
</organism>
<dbReference type="CDD" id="cd00317">
    <property type="entry name" value="cyclophilin"/>
    <property type="match status" value="1"/>
</dbReference>
<accession>A0A1B1N8S2</accession>
<dbReference type="EMBL" id="CP014989">
    <property type="protein sequence ID" value="ANS77830.1"/>
    <property type="molecule type" value="Genomic_DNA"/>
</dbReference>
<comment type="similarity">
    <text evidence="2">Belongs to the cyclophilin-type PPIase family.</text>
</comment>
<dbReference type="Pfam" id="PF00160">
    <property type="entry name" value="Pro_isomerase"/>
    <property type="match status" value="1"/>
</dbReference>